<dbReference type="PANTHER" id="PTHR39639:SF1">
    <property type="entry name" value="DUF262 DOMAIN-CONTAINING PROTEIN"/>
    <property type="match status" value="1"/>
</dbReference>
<dbReference type="AlphaFoldDB" id="A0A6G1KIR7"/>
<reference evidence="3" key="1">
    <citation type="journal article" date="2020" name="Stud. Mycol.">
        <title>101 Dothideomycetes genomes: a test case for predicting lifestyles and emergence of pathogens.</title>
        <authorList>
            <person name="Haridas S."/>
            <person name="Albert R."/>
            <person name="Binder M."/>
            <person name="Bloem J."/>
            <person name="Labutti K."/>
            <person name="Salamov A."/>
            <person name="Andreopoulos B."/>
            <person name="Baker S."/>
            <person name="Barry K."/>
            <person name="Bills G."/>
            <person name="Bluhm B."/>
            <person name="Cannon C."/>
            <person name="Castanera R."/>
            <person name="Culley D."/>
            <person name="Daum C."/>
            <person name="Ezra D."/>
            <person name="Gonzalez J."/>
            <person name="Henrissat B."/>
            <person name="Kuo A."/>
            <person name="Liang C."/>
            <person name="Lipzen A."/>
            <person name="Lutzoni F."/>
            <person name="Magnuson J."/>
            <person name="Mondo S."/>
            <person name="Nolan M."/>
            <person name="Ohm R."/>
            <person name="Pangilinan J."/>
            <person name="Park H.-J."/>
            <person name="Ramirez L."/>
            <person name="Alfaro M."/>
            <person name="Sun H."/>
            <person name="Tritt A."/>
            <person name="Yoshinaga Y."/>
            <person name="Zwiers L.-H."/>
            <person name="Turgeon B."/>
            <person name="Goodwin S."/>
            <person name="Spatafora J."/>
            <person name="Crous P."/>
            <person name="Grigoriev I."/>
        </authorList>
    </citation>
    <scope>NUCLEOTIDE SEQUENCE</scope>
    <source>
        <strain evidence="3">CBS 279.74</strain>
    </source>
</reference>
<dbReference type="Pfam" id="PF03235">
    <property type="entry name" value="GmrSD_N"/>
    <property type="match status" value="1"/>
</dbReference>
<evidence type="ECO:0000259" key="2">
    <source>
        <dbReference type="Pfam" id="PF03235"/>
    </source>
</evidence>
<evidence type="ECO:0000313" key="3">
    <source>
        <dbReference type="EMBL" id="KAF2712739.1"/>
    </source>
</evidence>
<proteinExistence type="predicted"/>
<feature type="compositionally biased region" description="Polar residues" evidence="1">
    <location>
        <begin position="1"/>
        <end position="13"/>
    </location>
</feature>
<dbReference type="EMBL" id="MU005766">
    <property type="protein sequence ID" value="KAF2712739.1"/>
    <property type="molecule type" value="Genomic_DNA"/>
</dbReference>
<dbReference type="PANTHER" id="PTHR39639">
    <property type="entry name" value="CHROMOSOME 16, WHOLE GENOME SHOTGUN SEQUENCE"/>
    <property type="match status" value="1"/>
</dbReference>
<organism evidence="3 4">
    <name type="scientific">Pleomassaria siparia CBS 279.74</name>
    <dbReference type="NCBI Taxonomy" id="1314801"/>
    <lineage>
        <taxon>Eukaryota</taxon>
        <taxon>Fungi</taxon>
        <taxon>Dikarya</taxon>
        <taxon>Ascomycota</taxon>
        <taxon>Pezizomycotina</taxon>
        <taxon>Dothideomycetes</taxon>
        <taxon>Pleosporomycetidae</taxon>
        <taxon>Pleosporales</taxon>
        <taxon>Pleomassariaceae</taxon>
        <taxon>Pleomassaria</taxon>
    </lineage>
</organism>
<keyword evidence="4" id="KW-1185">Reference proteome</keyword>
<name>A0A6G1KIR7_9PLEO</name>
<accession>A0A6G1KIR7</accession>
<evidence type="ECO:0000313" key="4">
    <source>
        <dbReference type="Proteomes" id="UP000799428"/>
    </source>
</evidence>
<feature type="compositionally biased region" description="Low complexity" evidence="1">
    <location>
        <begin position="512"/>
        <end position="523"/>
    </location>
</feature>
<feature type="compositionally biased region" description="Polar residues" evidence="1">
    <location>
        <begin position="419"/>
        <end position="433"/>
    </location>
</feature>
<dbReference type="InterPro" id="IPR004919">
    <property type="entry name" value="GmrSD_N"/>
</dbReference>
<sequence>MVSPQQPNQTQSFLKHEEEDGDDFYVEELSEDDDHFAYKPRRQLSEPSVVKRPLHWLIKHLDSGYINVEPEYQRDVVWTADRMSGLVNSLMESYYIPPIILSKHSEEGNRHTLVCVDGKQRLSSVQAFIKGLIPCNDYRGEKWWFCDNSVGGRRKLLPESIQKQFLNKEFVSFEFTSLSAEQEEDLFARVQMGVQLSPAEKMRASTGPWQELARLYKDDFPMVFSLLKDRSRAKDFQMALSCFSQIIEVQHPSGANGVPKLKTTHANLPKLLKNQEAVDDEIKSHLASVFTTFNDLLQEDPNVFTNSDKRLRGVQTFAPVEMVAVAVLISIYSETRNNRLLLGDISALRESLREHFVDLRMNHSVWVFIWEYIDNLERIRGTIDGTTIHRDVERVRTISTSTPVVQPSSGVKKGRPSARTKQVTVTPGDQQATAEPRYRSTHVPTPTPAPILAVVKLEEASLSSRKRQRVEQTPGDNTKRPTPPQSRAGSSTSDPMILDDIPAPLPHKRPTAPSAIPPSASAPKIQKARKSNAPAPIIGENAQVLGGRRLLGGAELARQQRIAALHNHRAPSTPMAPPSTSTTSIAGNTPMAIDLTDDDNEQERQSLLSQFSASKKPKEQTKIRNPTMKNLPPNPYAKNKKIVPEVGPRRS</sequence>
<feature type="region of interest" description="Disordered" evidence="1">
    <location>
        <begin position="401"/>
        <end position="535"/>
    </location>
</feature>
<evidence type="ECO:0000256" key="1">
    <source>
        <dbReference type="SAM" id="MobiDB-lite"/>
    </source>
</evidence>
<feature type="region of interest" description="Disordered" evidence="1">
    <location>
        <begin position="1"/>
        <end position="20"/>
    </location>
</feature>
<gene>
    <name evidence="3" type="ORF">K504DRAFT_211324</name>
</gene>
<dbReference type="OrthoDB" id="5419821at2759"/>
<protein>
    <recommendedName>
        <fullName evidence="2">GmrSD restriction endonucleases N-terminal domain-containing protein</fullName>
    </recommendedName>
</protein>
<feature type="compositionally biased region" description="Polar residues" evidence="1">
    <location>
        <begin position="485"/>
        <end position="494"/>
    </location>
</feature>
<dbReference type="Proteomes" id="UP000799428">
    <property type="component" value="Unassembled WGS sequence"/>
</dbReference>
<feature type="domain" description="GmrSD restriction endonucleases N-terminal" evidence="2">
    <location>
        <begin position="65"/>
        <end position="189"/>
    </location>
</feature>
<feature type="region of interest" description="Disordered" evidence="1">
    <location>
        <begin position="593"/>
        <end position="651"/>
    </location>
</feature>